<organism evidence="5">
    <name type="scientific">Riboviria sp</name>
    <dbReference type="NCBI Taxonomy" id="2585031"/>
    <lineage>
        <taxon>Viruses</taxon>
        <taxon>Riboviria</taxon>
    </lineage>
</organism>
<keyword evidence="1" id="KW-0808">Transferase</keyword>
<evidence type="ECO:0000256" key="1">
    <source>
        <dbReference type="ARBA" id="ARBA00022679"/>
    </source>
</evidence>
<dbReference type="SUPFAM" id="SSF56672">
    <property type="entry name" value="DNA/RNA polymerases"/>
    <property type="match status" value="1"/>
</dbReference>
<keyword evidence="2" id="KW-0548">Nucleotidyltransferase</keyword>
<dbReference type="GO" id="GO:0006351">
    <property type="term" value="P:DNA-templated transcription"/>
    <property type="evidence" value="ECO:0007669"/>
    <property type="project" value="InterPro"/>
</dbReference>
<feature type="domain" description="RdRp catalytic" evidence="4">
    <location>
        <begin position="2325"/>
        <end position="2438"/>
    </location>
</feature>
<dbReference type="CDD" id="cd23255">
    <property type="entry name" value="Endornaviridae_RdRp"/>
    <property type="match status" value="1"/>
</dbReference>
<name>A0A514D5T0_9VIRU</name>
<gene>
    <name evidence="5" type="ORF">H1BulkLitter632_000002</name>
</gene>
<reference evidence="5" key="1">
    <citation type="submission" date="2019-05" db="EMBL/GenBank/DDBJ databases">
        <title>Metatranscriptomic reconstruction reveals RNA viruses with the potential to shape carbon cycling in soil.</title>
        <authorList>
            <person name="Starr E.P."/>
            <person name="Nuccio E."/>
            <person name="Pett-Ridge J."/>
            <person name="Banfield J.F."/>
            <person name="Firestone M.K."/>
        </authorList>
    </citation>
    <scope>NUCLEOTIDE SEQUENCE</scope>
    <source>
        <strain evidence="5">H1_Bulk_Litter_6_scaffold_32</strain>
    </source>
</reference>
<sequence length="2587" mass="298700">MYSMLMLRLLSGDDTRSSILAYVRTLASTYIITDQSVQDMYNIDLGSMLATAYFALYMHESMGQKLMHLMYLVNTAADNALLIECLHSLLPLNLEFFKIIGEKIHNDILNGIMSQITNTKEFHSWGKPENYEECVQSLRMLNLKPDHYIRWFCDKPKHKYNTGPSFRDMNKSKLLDAAEVYKHQSHDGDIAKTMAKINAADVKSISEQVQDLGITQLILPAYKEVIKNVDAEVLISIDDLLEDRFQHVNCENVKKELLLRTNNNEKLDIVTFDPSKLINKIIEYRNEVDDLQMLVKLAEKILTEINSKLVVQNKINTIAWNLNNLLSINEQQQTIEFNSSGLIIDPIYDEIDNITDFNYDLISYHDDVVGELLCQQDLMDIGTIITQMVEELTNELDTEEDESLEKPEINQNQLIVTVPKNKNLSTIKAEKDPVNSINIVTTGDHSITNMEGLPIYNNYDLFLKRLNSNDLKALSDGMSMNVKEMNTPQLLLHNLQTIFITKNKNLKNCDFTEMREVIVSLCHTYPLDDIIRQVTENIPFINDNIIRTNLSNHQIHQTAKGNFNNSRLRFSKEKTEIIETFVEKDNKFALNIKLVIIEELSELQNGSEPLLYNLLHKPDMIQIITEIFNTVNKTIPEIEHYPSFDQTPTQGKNKIEIYSTPTSISVKIPSHEIIEFILSSENLLSGWQHLCSYEYKLEFNDLVRSTINRVLYRPEQLINDVPNVFNCWWFGKVIPKTVIFSLLTWKINNPEYCIKMWDEKELDKGLRLDTEDRENIALHLYSDILRTHVLTLYGGVWCDASILLNTSIKHLTSLMVKHDTTYLCCKFRKGEGNLVACESWFLISKKNDPFIQAWYDELMHSVNNFGSDFIGYTQELRSRMGDQFYDNIVRTLGFTMPAYLRAYISMYMGFIELDEGKMLVIDSNLNFYHNFILNELDQNYNCQVIFEDKDILNQSIGIKLFGKQRLIFENDHMNKQSKDVYNTNNFMGRLLYHKQNLLPKNQYEIVDVADFNEFEGVKHTESQFNDVLCNILSVEHDFILIVVLGSNGDSLPFQQLIDIFEPLGVRFFVVCNKGSKLRTGFVKVELDVSVDLTLEKSYNAFKNFSIGTILEAGSVYTNMVRELIQLTEIKSEKLKLIISSNTAPFCHIIANNNKVPNYVLHLYPFDPVHYNGIELWTGINSTIANVLNTFKLYALRLVESMVISKKQGEKLLLIDDNKERVVNVNLFNIELMKELTLCPNNAMQIGSVTSHYSFTMSKFDKDKLLKIPKNHKVIMISYGSLNMPNISNLILAILWKLENVENISIFVNTNGLKSDQVAHIKTYSGPLTYSCIDSWDLPNTAHLIDCCIHHGGSGVTHACISYNIPSCVTPLFGDQPIWAKVVELKKVGLAVQDIESDVNKIIGPVNTIINNSSLFKNVCKQIHIDSRMNLLSLSDMVEHFTGTEIKQFNYQEKVIKINKQYSCQLGNMPKTVGTYIVDNFIGLETVYDPKVSEYCVLKCIERLLHKSDYQYIPNLFKGPSTKPVYISLLSKCFQFNLLIIDKLKLHNVLNIVDQSNNVVVLILELTKNSLHCTLGKISALTIKEIIPINTVEVHEPLVYSIMDNYATNTNFNIIDLINFNLWYRTMDADKLMKLYKLMDQLQMDNQIDIINASFPVVLNQCEFGYYSRNHTSVTGLNLGCCLINNKWRIVLMLMSVEDIILFTNSALDKPEVLTLLYIHPTSMFSPSIIHNKIDFSKPFYYWNQQTLYRIKHDYSQAVGIQFDENNYEPIIPLFISHFMNNVEECELLKTLNTTDLIWYNTNDPVLSSYFEETAGKAFNRVVFFKDQIMFKTTIVSSMILGCILSYTKLFIENPIEEERGIITTSELPIQIKMILEKYCNYSESFVCKTDTLGRFVQQKIKITAILELIDVEDQPELMELLYSNKPFNPEDEFILKSSTSVSLSLRNQTDLGNKVWLPGKLLGRRAAISMKYDIGILFNLTGGKMDITEKNFIKVDKNSKVTQHNMLTKQVTVTDLDEKQVNRLKDSIAIMQLQMAPIEPVILDVESRSNDTLTMEGQDSLINENFQNELFIPPYEMIGPGHVLEPLTDMPDYQSMILWDNTDLTDHVTMYAPNNTCKIVSREHPGRIQEIEKAVMTRYPIRSRAVLTKIVYEEGRSITGRMKNIQFLRKLDQTPPVSKVIRDMCKAYFCKDVTKKFKEFQSTNNLITINPDDIKDWISKSKDAPKVLIETMKLLEEELLTKPLNDVNVHLKLESLLKDEPIQLWKQQQARIIVWQRKAVTALYTSVFMEAKKRLKSILRENIYYTDGMTANEVAEKARTLNNCHVFFENDLTKQDRQTDDPIIRVEMELYRQLGVHPILLDSWYYMHKTWRFKSTHYKGVGESMRLTGQATTALGNVITNLQVHSKFICDNLDLIAGMFFLGDDMIIIFKNIPNTRNLRDDIEVKFNMQSKFHINNNHGTFCNFIAYKTGGGRIEFGPDLIRMKFRYEVTNGVSEVNPENLNMRVMSYLSLIGKNPNTENIVSKHKYPLQLVPWYNEHQLKLGLEDKYNMTIDQIDGYIDQLYYMLDNPEVKFIKFRYFSSRQSKR</sequence>
<dbReference type="SUPFAM" id="SSF53448">
    <property type="entry name" value="Nucleotide-diphospho-sugar transferases"/>
    <property type="match status" value="1"/>
</dbReference>
<evidence type="ECO:0000256" key="3">
    <source>
        <dbReference type="ARBA" id="ARBA00022953"/>
    </source>
</evidence>
<protein>
    <submittedName>
        <fullName evidence="5">RNA-dependent RNA polymerase</fullName>
    </submittedName>
</protein>
<proteinExistence type="predicted"/>
<dbReference type="InterPro" id="IPR002213">
    <property type="entry name" value="UDP_glucos_trans"/>
</dbReference>
<dbReference type="Gene3D" id="3.40.50.2000">
    <property type="entry name" value="Glycogen Phosphorylase B"/>
    <property type="match status" value="1"/>
</dbReference>
<dbReference type="InterPro" id="IPR001788">
    <property type="entry name" value="RNA-dep_RNA_pol_alsuvir"/>
</dbReference>
<dbReference type="Pfam" id="PF00201">
    <property type="entry name" value="UDPGT"/>
    <property type="match status" value="1"/>
</dbReference>
<dbReference type="GO" id="GO:0008194">
    <property type="term" value="F:UDP-glycosyltransferase activity"/>
    <property type="evidence" value="ECO:0007669"/>
    <property type="project" value="InterPro"/>
</dbReference>
<dbReference type="InterPro" id="IPR007094">
    <property type="entry name" value="RNA-dir_pol_PSvirus"/>
</dbReference>
<dbReference type="InterPro" id="IPR008441">
    <property type="entry name" value="AfumC-like_glycosyl_Trfase"/>
</dbReference>
<dbReference type="InterPro" id="IPR029044">
    <property type="entry name" value="Nucleotide-diphossugar_trans"/>
</dbReference>
<evidence type="ECO:0000313" key="5">
    <source>
        <dbReference type="EMBL" id="QDH88955.1"/>
    </source>
</evidence>
<dbReference type="GO" id="GO:0039694">
    <property type="term" value="P:viral RNA genome replication"/>
    <property type="evidence" value="ECO:0007669"/>
    <property type="project" value="InterPro"/>
</dbReference>
<dbReference type="GO" id="GO:0003723">
    <property type="term" value="F:RNA binding"/>
    <property type="evidence" value="ECO:0007669"/>
    <property type="project" value="InterPro"/>
</dbReference>
<accession>A0A514D5T0</accession>
<dbReference type="Pfam" id="PF05704">
    <property type="entry name" value="Caps_synth"/>
    <property type="match status" value="1"/>
</dbReference>
<keyword evidence="3" id="KW-0693">Viral RNA replication</keyword>
<dbReference type="GO" id="GO:0003968">
    <property type="term" value="F:RNA-directed RNA polymerase activity"/>
    <property type="evidence" value="ECO:0007669"/>
    <property type="project" value="UniProtKB-KW"/>
</dbReference>
<dbReference type="InterPro" id="IPR043502">
    <property type="entry name" value="DNA/RNA_pol_sf"/>
</dbReference>
<dbReference type="InterPro" id="IPR050426">
    <property type="entry name" value="Glycosyltransferase_28"/>
</dbReference>
<dbReference type="Gene3D" id="3.90.550.20">
    <property type="match status" value="1"/>
</dbReference>
<dbReference type="PROSITE" id="PS50507">
    <property type="entry name" value="RDRP_SSRNA_POS"/>
    <property type="match status" value="1"/>
</dbReference>
<dbReference type="PANTHER" id="PTHR48050:SF13">
    <property type="entry name" value="STEROL 3-BETA-GLUCOSYLTRANSFERASE UGT80A2"/>
    <property type="match status" value="1"/>
</dbReference>
<dbReference type="SUPFAM" id="SSF53756">
    <property type="entry name" value="UDP-Glycosyltransferase/glycogen phosphorylase"/>
    <property type="match status" value="1"/>
</dbReference>
<evidence type="ECO:0000256" key="2">
    <source>
        <dbReference type="ARBA" id="ARBA00022695"/>
    </source>
</evidence>
<dbReference type="PANTHER" id="PTHR48050">
    <property type="entry name" value="STEROL 3-BETA-GLUCOSYLTRANSFERASE"/>
    <property type="match status" value="1"/>
</dbReference>
<dbReference type="Pfam" id="PF00978">
    <property type="entry name" value="RdRP_2"/>
    <property type="match status" value="1"/>
</dbReference>
<keyword evidence="5" id="KW-0696">RNA-directed RNA polymerase</keyword>
<evidence type="ECO:0000259" key="4">
    <source>
        <dbReference type="PROSITE" id="PS50507"/>
    </source>
</evidence>
<dbReference type="EMBL" id="MN034496">
    <property type="protein sequence ID" value="QDH88955.1"/>
    <property type="molecule type" value="Genomic_DNA"/>
</dbReference>